<evidence type="ECO:0000313" key="3">
    <source>
        <dbReference type="EMBL" id="SJN19357.1"/>
    </source>
</evidence>
<dbReference type="AlphaFoldDB" id="A0A1R4IHQ3"/>
<dbReference type="InterPro" id="IPR013797">
    <property type="entry name" value="Maltooligo_trehalose_synth_4"/>
</dbReference>
<feature type="domain" description="Glycosyl hydrolase family 13 catalytic" evidence="2">
    <location>
        <begin position="16"/>
        <end position="706"/>
    </location>
</feature>
<protein>
    <submittedName>
        <fullName evidence="3">Malto-oligosyltrehalose synthase</fullName>
        <ecNumber evidence="3">5.4.99.15</ecNumber>
    </submittedName>
</protein>
<dbReference type="Gene3D" id="3.30.1590.10">
    <property type="entry name" value="Maltooligosyl trehalose synthase, domain 2"/>
    <property type="match status" value="1"/>
</dbReference>
<dbReference type="Proteomes" id="UP000196230">
    <property type="component" value="Unassembled WGS sequence"/>
</dbReference>
<dbReference type="InterPro" id="IPR006047">
    <property type="entry name" value="GH13_cat_dom"/>
</dbReference>
<evidence type="ECO:0000259" key="2">
    <source>
        <dbReference type="SMART" id="SM00642"/>
    </source>
</evidence>
<dbReference type="Gene3D" id="1.10.10.470">
    <property type="entry name" value="Maltooligosyl trehalose synthase, domain 4"/>
    <property type="match status" value="1"/>
</dbReference>
<dbReference type="Gene3D" id="3.20.20.80">
    <property type="entry name" value="Glycosidases"/>
    <property type="match status" value="1"/>
</dbReference>
<dbReference type="NCBIfam" id="TIGR02401">
    <property type="entry name" value="trehalose_TreY"/>
    <property type="match status" value="1"/>
</dbReference>
<dbReference type="Pfam" id="PF00128">
    <property type="entry name" value="Alpha-amylase"/>
    <property type="match status" value="1"/>
</dbReference>
<sequence length="867" mass="92865">MSSTVPAASSGRRIPSSTYRLQVDASMDLARVRALVPYLRRLGVDWIYLSPLLAAEPGSAHGYDVVDPTTLDPSRGTDEDFAALAADLEAAGSGLVLDIVPNHVGVATAAANPAWWDLLQHGQDAAHAGWFDVDWGAFDGRVMVPILGEGTEEDPEAELAHLRIVDHEGEPALGYWDNVLPLAPGSLDAARAALGERTDDADAGDEAAQNELARAAHDRQHYRLVPWTRGDAQLNYRRFFTITTLAGVRVEDPEVFAATHAEVARWIDNGWVQGLRVDHPDGLADPGQYVERLRRLLPGGPIWIEKILEPGEDLPAAWDVEGTTGYDALGAVDRALTPSRAAGTAEEDAAEKDRWNSMVLEAKRDVAAGQLAAETTRLVREVRRGLPDDGALASAAEADLAAALGEVMAHLHVYRTYLPTGRARLDGALADAAAARPELAGVLDALAPLLTDPAHPAARRMQQTSGMVMAKGVEDRCFYRYTRWAHLNEVGGDPSDAGGDAEALLRAWARRCAEWPHAMTTLSTHDTKRGEDTRARIMALAEHADDWAEAFDELDRLHPLEDSDFARLLWESVLGVWPVDGTAPEPQRLVDFALKAAREAGLHTTWTAQDEDYEARVTAAMDAACAQDGRVREVLQSFADRIAATGQVLQLSQKLLQLTGPGVPDVYQGTELPTPTLVDPDNRRPVDYERRAALLERIDAGLVPAGPVLETTAEGLAWTAASGDDADAAKLAVVAAALRARRDRPHAFTRARPLDVTGAAADKAIAVDRGEAVVVVVREPLALAAAGGFGDTVVQLPSGPWREVLTDRLVAVGGDGCVRLADLLARTGQDGTVAGTGAVALLLRDETTETETETALPETAGEEAETA</sequence>
<dbReference type="InterPro" id="IPR017853">
    <property type="entry name" value="GH"/>
</dbReference>
<gene>
    <name evidence="3" type="ORF">FM125_02545</name>
</gene>
<dbReference type="CDD" id="cd11336">
    <property type="entry name" value="AmyAc_MTSase"/>
    <property type="match status" value="1"/>
</dbReference>
<dbReference type="PANTHER" id="PTHR10357">
    <property type="entry name" value="ALPHA-AMYLASE FAMILY MEMBER"/>
    <property type="match status" value="1"/>
</dbReference>
<dbReference type="EC" id="5.4.99.15" evidence="3"/>
<dbReference type="SUPFAM" id="SSF51445">
    <property type="entry name" value="(Trans)glycosidases"/>
    <property type="match status" value="1"/>
</dbReference>
<dbReference type="PANTHER" id="PTHR10357:SF216">
    <property type="entry name" value="MALTOOLIGOSYL TREHALOSE SYNTHASE-RELATED"/>
    <property type="match status" value="1"/>
</dbReference>
<dbReference type="EMBL" id="FUKP01000015">
    <property type="protein sequence ID" value="SJN19357.1"/>
    <property type="molecule type" value="Genomic_DNA"/>
</dbReference>
<organism evidence="3 4">
    <name type="scientific">Micrococcus lylae</name>
    <dbReference type="NCBI Taxonomy" id="1273"/>
    <lineage>
        <taxon>Bacteria</taxon>
        <taxon>Bacillati</taxon>
        <taxon>Actinomycetota</taxon>
        <taxon>Actinomycetes</taxon>
        <taxon>Micrococcales</taxon>
        <taxon>Micrococcaceae</taxon>
        <taxon>Micrococcus</taxon>
    </lineage>
</organism>
<dbReference type="GO" id="GO:0030980">
    <property type="term" value="P:alpha-glucan catabolic process"/>
    <property type="evidence" value="ECO:0007669"/>
    <property type="project" value="TreeGrafter"/>
</dbReference>
<evidence type="ECO:0000256" key="1">
    <source>
        <dbReference type="SAM" id="MobiDB-lite"/>
    </source>
</evidence>
<keyword evidence="3" id="KW-0413">Isomerase</keyword>
<reference evidence="3 4" key="1">
    <citation type="submission" date="2017-02" db="EMBL/GenBank/DDBJ databases">
        <authorList>
            <person name="Peterson S.W."/>
        </authorList>
    </citation>
    <scope>NUCLEOTIDE SEQUENCE [LARGE SCALE GENOMIC DNA]</scope>
    <source>
        <strain evidence="3 4">2B3F</strain>
    </source>
</reference>
<dbReference type="SMART" id="SM00642">
    <property type="entry name" value="Aamy"/>
    <property type="match status" value="1"/>
</dbReference>
<evidence type="ECO:0000313" key="4">
    <source>
        <dbReference type="Proteomes" id="UP000196230"/>
    </source>
</evidence>
<accession>A0A1R4IHQ3</accession>
<dbReference type="InterPro" id="IPR012767">
    <property type="entry name" value="Trehalose_TreY"/>
</dbReference>
<dbReference type="RefSeq" id="WP_245829740.1">
    <property type="nucleotide sequence ID" value="NZ_FUKP01000015.1"/>
</dbReference>
<feature type="region of interest" description="Disordered" evidence="1">
    <location>
        <begin position="847"/>
        <end position="867"/>
    </location>
</feature>
<dbReference type="GO" id="GO:0047470">
    <property type="term" value="F:(1,4)-alpha-D-glucan 1-alpha-D-glucosylmutase activity"/>
    <property type="evidence" value="ECO:0007669"/>
    <property type="project" value="UniProtKB-EC"/>
</dbReference>
<dbReference type="GO" id="GO:0005992">
    <property type="term" value="P:trehalose biosynthetic process"/>
    <property type="evidence" value="ECO:0007669"/>
    <property type="project" value="TreeGrafter"/>
</dbReference>
<proteinExistence type="predicted"/>
<name>A0A1R4IHQ3_9MICC</name>
<dbReference type="Gene3D" id="1.10.150.200">
    <property type="entry name" value="Maltooligosyl trehalose synthase, domain 3"/>
    <property type="match status" value="1"/>
</dbReference>